<keyword evidence="2" id="KW-1133">Transmembrane helix</keyword>
<name>A0ABV9YJM3_9PSEU</name>
<sequence>MPRPQRELDPGGGPLVEFARDLRALRDAAGNPKFTTMARRTGRSKTALADASAGQHLPRWETVEDFVRACDGDPAPWRERWTALRAELGSSSAEAAPRRPGTPPGGSDVPLRTPDVSEVPPRTPEPDEAAAEDGASLPPSVSDVPSLTPDPGSPTPGSPARRRGPLLAVALAAVVGIALGFLLGRLTVPEPPVVPQTVEAIEVQNKIALGADRLVEDRTPAYLSTEALSYCASPSRSCKVPGTEMVSGAAVVASCWTRGQMMWNVDLADPDQARNPDRVQSDLWYRASFPDGRTGYLSEVYVARGDRGGRGLPRCTP</sequence>
<protein>
    <submittedName>
        <fullName evidence="3">Helix-turn-helix domain-containing protein</fullName>
    </submittedName>
</protein>
<gene>
    <name evidence="3" type="ORF">ACFPBZ_05780</name>
</gene>
<evidence type="ECO:0000256" key="2">
    <source>
        <dbReference type="SAM" id="Phobius"/>
    </source>
</evidence>
<evidence type="ECO:0000313" key="3">
    <source>
        <dbReference type="EMBL" id="MFC5061705.1"/>
    </source>
</evidence>
<comment type="caution">
    <text evidence="3">The sequence shown here is derived from an EMBL/GenBank/DDBJ whole genome shotgun (WGS) entry which is preliminary data.</text>
</comment>
<accession>A0ABV9YJM3</accession>
<proteinExistence type="predicted"/>
<feature type="region of interest" description="Disordered" evidence="1">
    <location>
        <begin position="88"/>
        <end position="161"/>
    </location>
</feature>
<keyword evidence="2" id="KW-0812">Transmembrane</keyword>
<keyword evidence="2" id="KW-0472">Membrane</keyword>
<dbReference type="EMBL" id="JBHSIV010000004">
    <property type="protein sequence ID" value="MFC5061705.1"/>
    <property type="molecule type" value="Genomic_DNA"/>
</dbReference>
<evidence type="ECO:0000256" key="1">
    <source>
        <dbReference type="SAM" id="MobiDB-lite"/>
    </source>
</evidence>
<dbReference type="Pfam" id="PF13560">
    <property type="entry name" value="HTH_31"/>
    <property type="match status" value="1"/>
</dbReference>
<keyword evidence="4" id="KW-1185">Reference proteome</keyword>
<organism evidence="3 4">
    <name type="scientific">Actinomycetospora atypica</name>
    <dbReference type="NCBI Taxonomy" id="1290095"/>
    <lineage>
        <taxon>Bacteria</taxon>
        <taxon>Bacillati</taxon>
        <taxon>Actinomycetota</taxon>
        <taxon>Actinomycetes</taxon>
        <taxon>Pseudonocardiales</taxon>
        <taxon>Pseudonocardiaceae</taxon>
        <taxon>Actinomycetospora</taxon>
    </lineage>
</organism>
<evidence type="ECO:0000313" key="4">
    <source>
        <dbReference type="Proteomes" id="UP001595947"/>
    </source>
</evidence>
<reference evidence="4" key="1">
    <citation type="journal article" date="2019" name="Int. J. Syst. Evol. Microbiol.">
        <title>The Global Catalogue of Microorganisms (GCM) 10K type strain sequencing project: providing services to taxonomists for standard genome sequencing and annotation.</title>
        <authorList>
            <consortium name="The Broad Institute Genomics Platform"/>
            <consortium name="The Broad Institute Genome Sequencing Center for Infectious Disease"/>
            <person name="Wu L."/>
            <person name="Ma J."/>
        </authorList>
    </citation>
    <scope>NUCLEOTIDE SEQUENCE [LARGE SCALE GENOMIC DNA]</scope>
    <source>
        <strain evidence="4">CGMCC 4.7093</strain>
    </source>
</reference>
<dbReference type="RefSeq" id="WP_378035055.1">
    <property type="nucleotide sequence ID" value="NZ_JBHSIV010000004.1"/>
</dbReference>
<feature type="compositionally biased region" description="Low complexity" evidence="1">
    <location>
        <begin position="132"/>
        <end position="150"/>
    </location>
</feature>
<feature type="transmembrane region" description="Helical" evidence="2">
    <location>
        <begin position="166"/>
        <end position="186"/>
    </location>
</feature>
<dbReference type="Proteomes" id="UP001595947">
    <property type="component" value="Unassembled WGS sequence"/>
</dbReference>